<dbReference type="SUPFAM" id="SSF51735">
    <property type="entry name" value="NAD(P)-binding Rossmann-fold domains"/>
    <property type="match status" value="1"/>
</dbReference>
<sequence>MENRTVVITGALGGLGRAVCAVAESQGARVIRLDIARDESLPDCHAVDLTNADATRELIQSLGPFDSLVNLAGGFAMGTESWDSDDEQWGLMFSLNVATMRNAIKAAVPVLLEQPSGSIVNVGAFGAREGQGLMGAYCASKSVVMRLTETLAEELKTRRVNVNAVLPTVIDTPANRAAMPASDPADWVSPDDLASVICFLLSPAARAVHGALVPVRGLS</sequence>
<dbReference type="Proteomes" id="UP000323708">
    <property type="component" value="Unassembled WGS sequence"/>
</dbReference>
<dbReference type="GO" id="GO:0016491">
    <property type="term" value="F:oxidoreductase activity"/>
    <property type="evidence" value="ECO:0007669"/>
    <property type="project" value="UniProtKB-KW"/>
</dbReference>
<keyword evidence="5" id="KW-1185">Reference proteome</keyword>
<dbReference type="Pfam" id="PF00106">
    <property type="entry name" value="adh_short"/>
    <property type="match status" value="1"/>
</dbReference>
<dbReference type="PANTHER" id="PTHR43477:SF1">
    <property type="entry name" value="DIHYDROANTICAPSIN 7-DEHYDROGENASE"/>
    <property type="match status" value="1"/>
</dbReference>
<gene>
    <name evidence="4" type="ORF">F0M18_07975</name>
</gene>
<dbReference type="InterPro" id="IPR036291">
    <property type="entry name" value="NAD(P)-bd_dom_sf"/>
</dbReference>
<dbReference type="InterPro" id="IPR002347">
    <property type="entry name" value="SDR_fam"/>
</dbReference>
<dbReference type="PRINTS" id="PR00080">
    <property type="entry name" value="SDRFAMILY"/>
</dbReference>
<evidence type="ECO:0000256" key="2">
    <source>
        <dbReference type="ARBA" id="ARBA00023002"/>
    </source>
</evidence>
<evidence type="ECO:0000256" key="3">
    <source>
        <dbReference type="RuleBase" id="RU000363"/>
    </source>
</evidence>
<evidence type="ECO:0000256" key="1">
    <source>
        <dbReference type="ARBA" id="ARBA00006484"/>
    </source>
</evidence>
<evidence type="ECO:0000313" key="5">
    <source>
        <dbReference type="Proteomes" id="UP000323708"/>
    </source>
</evidence>
<comment type="similarity">
    <text evidence="1 3">Belongs to the short-chain dehydrogenases/reductases (SDR) family.</text>
</comment>
<dbReference type="AlphaFoldDB" id="A0A5B0X0P7"/>
<dbReference type="EMBL" id="VTUX01000003">
    <property type="protein sequence ID" value="KAA1192890.1"/>
    <property type="molecule type" value="Genomic_DNA"/>
</dbReference>
<evidence type="ECO:0000313" key="4">
    <source>
        <dbReference type="EMBL" id="KAA1192890.1"/>
    </source>
</evidence>
<name>A0A5B0X0P7_9GAMM</name>
<organism evidence="4 5">
    <name type="scientific">Pseudohalioglobus sediminis</name>
    <dbReference type="NCBI Taxonomy" id="2606449"/>
    <lineage>
        <taxon>Bacteria</taxon>
        <taxon>Pseudomonadati</taxon>
        <taxon>Pseudomonadota</taxon>
        <taxon>Gammaproteobacteria</taxon>
        <taxon>Cellvibrionales</taxon>
        <taxon>Halieaceae</taxon>
        <taxon>Pseudohalioglobus</taxon>
    </lineage>
</organism>
<reference evidence="4 5" key="1">
    <citation type="submission" date="2019-09" db="EMBL/GenBank/DDBJ databases">
        <authorList>
            <person name="Chen X.-Y."/>
        </authorList>
    </citation>
    <scope>NUCLEOTIDE SEQUENCE [LARGE SCALE GENOMIC DNA]</scope>
    <source>
        <strain evidence="4 5">NY5</strain>
    </source>
</reference>
<comment type="caution">
    <text evidence="4">The sequence shown here is derived from an EMBL/GenBank/DDBJ whole genome shotgun (WGS) entry which is preliminary data.</text>
</comment>
<accession>A0A5B0X0P7</accession>
<proteinExistence type="inferred from homology"/>
<dbReference type="PANTHER" id="PTHR43477">
    <property type="entry name" value="DIHYDROANTICAPSIN 7-DEHYDROGENASE"/>
    <property type="match status" value="1"/>
</dbReference>
<protein>
    <submittedName>
        <fullName evidence="4">SDR family NAD(P)-dependent oxidoreductase</fullName>
    </submittedName>
</protein>
<dbReference type="Gene3D" id="3.40.50.720">
    <property type="entry name" value="NAD(P)-binding Rossmann-like Domain"/>
    <property type="match status" value="1"/>
</dbReference>
<keyword evidence="2" id="KW-0560">Oxidoreductase</keyword>
<dbReference type="PRINTS" id="PR00081">
    <property type="entry name" value="GDHRDH"/>
</dbReference>
<dbReference type="InterPro" id="IPR051122">
    <property type="entry name" value="SDR_DHRS6-like"/>
</dbReference>